<keyword evidence="4" id="KW-0472">Membrane</keyword>
<comment type="similarity">
    <text evidence="2">Belongs to the SusD family.</text>
</comment>
<evidence type="ECO:0000313" key="8">
    <source>
        <dbReference type="EMBL" id="MDN5212975.1"/>
    </source>
</evidence>
<evidence type="ECO:0000313" key="9">
    <source>
        <dbReference type="Proteomes" id="UP001172083"/>
    </source>
</evidence>
<sequence>MKNIIKYIPKIVLIIVLAFLSHACADLEEDVSGVLSIENLSGEGDITAALAPIYRGMLEAYQHPHAAGVPTYGADDRTTWWAGNKAPLRVFDRFDYGSGESSDINWLPRGWDAYWKVIYYSNTLIEGLKTSTAPEDIVKIADGEARFLRALAYFNLVRTHGNMPILLDGDVPTGEEQRATVLQNYGHIESDLLIAEENLPSPDAVKSVGQASLAAAKTLLADLYLTWGGWPVKDNSKLTLAAQKAKEVIDLNYFELMPIDELWLLSGQNSGESVFSIQFSEVENLQNGWPAGTSFHEARGWSDMYPELQFFNDFPEGPRKDATFYTDIPQRGVAAGKIFTKDPPTIPWQQSQRQHPMYKKFATSENLTVGNRTAGYRAFEVIRYAEVLLIYAEAQARIGETPESIEALNQVKRRAMGLPYLSPDGATDVTTATVNEILDEKGWELAGEYKRWFDLTRSETLEEIAAKRDPNENVTLVRQPTKAQYIAPIPFQAISTSKLVQNPEGFSVAGE</sequence>
<organism evidence="8 9">
    <name type="scientific">Agaribacillus aureus</name>
    <dbReference type="NCBI Taxonomy" id="3051825"/>
    <lineage>
        <taxon>Bacteria</taxon>
        <taxon>Pseudomonadati</taxon>
        <taxon>Bacteroidota</taxon>
        <taxon>Cytophagia</taxon>
        <taxon>Cytophagales</taxon>
        <taxon>Splendidivirgaceae</taxon>
        <taxon>Agaribacillus</taxon>
    </lineage>
</organism>
<accession>A0ABT8L897</accession>
<feature type="domain" description="SusD-like N-terminal" evidence="7">
    <location>
        <begin position="109"/>
        <end position="225"/>
    </location>
</feature>
<evidence type="ECO:0000256" key="5">
    <source>
        <dbReference type="ARBA" id="ARBA00023237"/>
    </source>
</evidence>
<dbReference type="InterPro" id="IPR033985">
    <property type="entry name" value="SusD-like_N"/>
</dbReference>
<dbReference type="InterPro" id="IPR011990">
    <property type="entry name" value="TPR-like_helical_dom_sf"/>
</dbReference>
<dbReference type="RefSeq" id="WP_346758292.1">
    <property type="nucleotide sequence ID" value="NZ_JAUJEB010000001.1"/>
</dbReference>
<name>A0ABT8L897_9BACT</name>
<evidence type="ECO:0000259" key="6">
    <source>
        <dbReference type="Pfam" id="PF07980"/>
    </source>
</evidence>
<evidence type="ECO:0000256" key="1">
    <source>
        <dbReference type="ARBA" id="ARBA00004442"/>
    </source>
</evidence>
<gene>
    <name evidence="8" type="ORF">QQ020_12990</name>
</gene>
<keyword evidence="5" id="KW-0998">Cell outer membrane</keyword>
<feature type="domain" description="RagB/SusD" evidence="6">
    <location>
        <begin position="351"/>
        <end position="503"/>
    </location>
</feature>
<dbReference type="InterPro" id="IPR012944">
    <property type="entry name" value="SusD_RagB_dom"/>
</dbReference>
<reference evidence="8" key="1">
    <citation type="submission" date="2023-06" db="EMBL/GenBank/DDBJ databases">
        <title>Genomic of Agaribacillus aureum.</title>
        <authorList>
            <person name="Wang G."/>
        </authorList>
    </citation>
    <scope>NUCLEOTIDE SEQUENCE</scope>
    <source>
        <strain evidence="8">BMA12</strain>
    </source>
</reference>
<protein>
    <submittedName>
        <fullName evidence="8">RagB/SusD family nutrient uptake outer membrane protein</fullName>
    </submittedName>
</protein>
<keyword evidence="3" id="KW-0732">Signal</keyword>
<evidence type="ECO:0000256" key="3">
    <source>
        <dbReference type="ARBA" id="ARBA00022729"/>
    </source>
</evidence>
<dbReference type="Pfam" id="PF14322">
    <property type="entry name" value="SusD-like_3"/>
    <property type="match status" value="1"/>
</dbReference>
<proteinExistence type="inferred from homology"/>
<dbReference type="EMBL" id="JAUJEB010000001">
    <property type="protein sequence ID" value="MDN5212975.1"/>
    <property type="molecule type" value="Genomic_DNA"/>
</dbReference>
<dbReference type="Gene3D" id="1.25.40.390">
    <property type="match status" value="1"/>
</dbReference>
<evidence type="ECO:0000259" key="7">
    <source>
        <dbReference type="Pfam" id="PF14322"/>
    </source>
</evidence>
<evidence type="ECO:0000256" key="2">
    <source>
        <dbReference type="ARBA" id="ARBA00006275"/>
    </source>
</evidence>
<evidence type="ECO:0000256" key="4">
    <source>
        <dbReference type="ARBA" id="ARBA00023136"/>
    </source>
</evidence>
<comment type="subcellular location">
    <subcellularLocation>
        <location evidence="1">Cell outer membrane</location>
    </subcellularLocation>
</comment>
<dbReference type="Pfam" id="PF07980">
    <property type="entry name" value="SusD_RagB"/>
    <property type="match status" value="1"/>
</dbReference>
<keyword evidence="9" id="KW-1185">Reference proteome</keyword>
<dbReference type="SUPFAM" id="SSF48452">
    <property type="entry name" value="TPR-like"/>
    <property type="match status" value="1"/>
</dbReference>
<dbReference type="CDD" id="cd08977">
    <property type="entry name" value="SusD"/>
    <property type="match status" value="1"/>
</dbReference>
<comment type="caution">
    <text evidence="8">The sequence shown here is derived from an EMBL/GenBank/DDBJ whole genome shotgun (WGS) entry which is preliminary data.</text>
</comment>
<dbReference type="Proteomes" id="UP001172083">
    <property type="component" value="Unassembled WGS sequence"/>
</dbReference>